<sequence length="138" mass="16536">MYTIFLITPNGGDSSSISRKKISSCLARDLFIYLLVWKKCPFLHHIFSCPFWLSYSCNQVFQINIFTMQQKRREEREEQNRQRRRKDERRIAYGSFPQVFESFHPSTAFWFFPFVFCSGMSVIVNAKEIFSYIHVHVI</sequence>
<evidence type="ECO:0000313" key="2">
    <source>
        <dbReference type="Proteomes" id="UP000006729"/>
    </source>
</evidence>
<dbReference type="InParanoid" id="A0A3N7E9C1"/>
<dbReference type="EMBL" id="CM009290">
    <property type="protein sequence ID" value="RQO84803.1"/>
    <property type="molecule type" value="Genomic_DNA"/>
</dbReference>
<gene>
    <name evidence="1" type="ORF">POPTR_001G130250</name>
</gene>
<organism evidence="1 2">
    <name type="scientific">Populus trichocarpa</name>
    <name type="common">Western balsam poplar</name>
    <name type="synonym">Populus balsamifera subsp. trichocarpa</name>
    <dbReference type="NCBI Taxonomy" id="3694"/>
    <lineage>
        <taxon>Eukaryota</taxon>
        <taxon>Viridiplantae</taxon>
        <taxon>Streptophyta</taxon>
        <taxon>Embryophyta</taxon>
        <taxon>Tracheophyta</taxon>
        <taxon>Spermatophyta</taxon>
        <taxon>Magnoliopsida</taxon>
        <taxon>eudicotyledons</taxon>
        <taxon>Gunneridae</taxon>
        <taxon>Pentapetalae</taxon>
        <taxon>rosids</taxon>
        <taxon>fabids</taxon>
        <taxon>Malpighiales</taxon>
        <taxon>Salicaceae</taxon>
        <taxon>Saliceae</taxon>
        <taxon>Populus</taxon>
    </lineage>
</organism>
<proteinExistence type="predicted"/>
<protein>
    <submittedName>
        <fullName evidence="1">Uncharacterized protein</fullName>
    </submittedName>
</protein>
<evidence type="ECO:0000313" key="1">
    <source>
        <dbReference type="EMBL" id="RQO84803.1"/>
    </source>
</evidence>
<dbReference type="Proteomes" id="UP000006729">
    <property type="component" value="Chromosome 1"/>
</dbReference>
<keyword evidence="2" id="KW-1185">Reference proteome</keyword>
<dbReference type="AlphaFoldDB" id="A0A3N7E9C1"/>
<name>A0A3N7E9C1_POPTR</name>
<accession>A0A3N7E9C1</accession>
<reference evidence="1 2" key="1">
    <citation type="journal article" date="2006" name="Science">
        <title>The genome of black cottonwood, Populus trichocarpa (Torr. &amp; Gray).</title>
        <authorList>
            <person name="Tuskan G.A."/>
            <person name="Difazio S."/>
            <person name="Jansson S."/>
            <person name="Bohlmann J."/>
            <person name="Grigoriev I."/>
            <person name="Hellsten U."/>
            <person name="Putnam N."/>
            <person name="Ralph S."/>
            <person name="Rombauts S."/>
            <person name="Salamov A."/>
            <person name="Schein J."/>
            <person name="Sterck L."/>
            <person name="Aerts A."/>
            <person name="Bhalerao R.R."/>
            <person name="Bhalerao R.P."/>
            <person name="Blaudez D."/>
            <person name="Boerjan W."/>
            <person name="Brun A."/>
            <person name="Brunner A."/>
            <person name="Busov V."/>
            <person name="Campbell M."/>
            <person name="Carlson J."/>
            <person name="Chalot M."/>
            <person name="Chapman J."/>
            <person name="Chen G.L."/>
            <person name="Cooper D."/>
            <person name="Coutinho P.M."/>
            <person name="Couturier J."/>
            <person name="Covert S."/>
            <person name="Cronk Q."/>
            <person name="Cunningham R."/>
            <person name="Davis J."/>
            <person name="Degroeve S."/>
            <person name="Dejardin A."/>
            <person name="Depamphilis C."/>
            <person name="Detter J."/>
            <person name="Dirks B."/>
            <person name="Dubchak I."/>
            <person name="Duplessis S."/>
            <person name="Ehlting J."/>
            <person name="Ellis B."/>
            <person name="Gendler K."/>
            <person name="Goodstein D."/>
            <person name="Gribskov M."/>
            <person name="Grimwood J."/>
            <person name="Groover A."/>
            <person name="Gunter L."/>
            <person name="Hamberger B."/>
            <person name="Heinze B."/>
            <person name="Helariutta Y."/>
            <person name="Henrissat B."/>
            <person name="Holligan D."/>
            <person name="Holt R."/>
            <person name="Huang W."/>
            <person name="Islam-Faridi N."/>
            <person name="Jones S."/>
            <person name="Jones-Rhoades M."/>
            <person name="Jorgensen R."/>
            <person name="Joshi C."/>
            <person name="Kangasjarvi J."/>
            <person name="Karlsson J."/>
            <person name="Kelleher C."/>
            <person name="Kirkpatrick R."/>
            <person name="Kirst M."/>
            <person name="Kohler A."/>
            <person name="Kalluri U."/>
            <person name="Larimer F."/>
            <person name="Leebens-Mack J."/>
            <person name="Leple J.C."/>
            <person name="Locascio P."/>
            <person name="Lou Y."/>
            <person name="Lucas S."/>
            <person name="Martin F."/>
            <person name="Montanini B."/>
            <person name="Napoli C."/>
            <person name="Nelson D.R."/>
            <person name="Nelson C."/>
            <person name="Nieminen K."/>
            <person name="Nilsson O."/>
            <person name="Pereda V."/>
            <person name="Peter G."/>
            <person name="Philippe R."/>
            <person name="Pilate G."/>
            <person name="Poliakov A."/>
            <person name="Razumovskaya J."/>
            <person name="Richardson P."/>
            <person name="Rinaldi C."/>
            <person name="Ritland K."/>
            <person name="Rouze P."/>
            <person name="Ryaboy D."/>
            <person name="Schmutz J."/>
            <person name="Schrader J."/>
            <person name="Segerman B."/>
            <person name="Shin H."/>
            <person name="Siddiqui A."/>
            <person name="Sterky F."/>
            <person name="Terry A."/>
            <person name="Tsai C.J."/>
            <person name="Uberbacher E."/>
            <person name="Unneberg P."/>
            <person name="Vahala J."/>
            <person name="Wall K."/>
            <person name="Wessler S."/>
            <person name="Yang G."/>
            <person name="Yin T."/>
            <person name="Douglas C."/>
            <person name="Marra M."/>
            <person name="Sandberg G."/>
            <person name="Van de Peer Y."/>
            <person name="Rokhsar D."/>
        </authorList>
    </citation>
    <scope>NUCLEOTIDE SEQUENCE [LARGE SCALE GENOMIC DNA]</scope>
    <source>
        <strain evidence="2">cv. Nisqually</strain>
    </source>
</reference>